<accession>A0ABU9D9I9</accession>
<dbReference type="Proteomes" id="UP001446205">
    <property type="component" value="Unassembled WGS sequence"/>
</dbReference>
<evidence type="ECO:0000313" key="2">
    <source>
        <dbReference type="EMBL" id="MEK8089611.1"/>
    </source>
</evidence>
<dbReference type="PROSITE" id="PS50146">
    <property type="entry name" value="DAGK"/>
    <property type="match status" value="1"/>
</dbReference>
<dbReference type="InterPro" id="IPR016064">
    <property type="entry name" value="NAD/diacylglycerol_kinase_sf"/>
</dbReference>
<evidence type="ECO:0000259" key="1">
    <source>
        <dbReference type="PROSITE" id="PS50146"/>
    </source>
</evidence>
<gene>
    <name evidence="2" type="ORF">WOB96_07510</name>
</gene>
<keyword evidence="2" id="KW-0418">Kinase</keyword>
<dbReference type="InterPro" id="IPR050187">
    <property type="entry name" value="Lipid_Phosphate_FormReg"/>
</dbReference>
<dbReference type="SMART" id="SM00046">
    <property type="entry name" value="DAGKc"/>
    <property type="match status" value="1"/>
</dbReference>
<proteinExistence type="predicted"/>
<dbReference type="InterPro" id="IPR001206">
    <property type="entry name" value="Diacylglycerol_kinase_cat_dom"/>
</dbReference>
<dbReference type="PANTHER" id="PTHR12358">
    <property type="entry name" value="SPHINGOSINE KINASE"/>
    <property type="match status" value="1"/>
</dbReference>
<dbReference type="RefSeq" id="WP_341370665.1">
    <property type="nucleotide sequence ID" value="NZ_JBBPCO010000006.1"/>
</dbReference>
<organism evidence="2 3">
    <name type="scientific">Thermithiobacillus plumbiphilus</name>
    <dbReference type="NCBI Taxonomy" id="1729899"/>
    <lineage>
        <taxon>Bacteria</taxon>
        <taxon>Pseudomonadati</taxon>
        <taxon>Pseudomonadota</taxon>
        <taxon>Acidithiobacillia</taxon>
        <taxon>Acidithiobacillales</taxon>
        <taxon>Thermithiobacillaceae</taxon>
        <taxon>Thermithiobacillus</taxon>
    </lineage>
</organism>
<feature type="domain" description="DAGKc" evidence="1">
    <location>
        <begin position="14"/>
        <end position="144"/>
    </location>
</feature>
<keyword evidence="3" id="KW-1185">Reference proteome</keyword>
<protein>
    <submittedName>
        <fullName evidence="2">Diacylglycerol kinase family protein</fullName>
    </submittedName>
</protein>
<dbReference type="Pfam" id="PF00781">
    <property type="entry name" value="DAGK_cat"/>
    <property type="match status" value="1"/>
</dbReference>
<dbReference type="EMBL" id="JBBPCO010000006">
    <property type="protein sequence ID" value="MEK8089611.1"/>
    <property type="molecule type" value="Genomic_DNA"/>
</dbReference>
<dbReference type="PANTHER" id="PTHR12358:SF54">
    <property type="entry name" value="SPHINGOSINE KINASE RELATED PROTEIN"/>
    <property type="match status" value="1"/>
</dbReference>
<name>A0ABU9D9I9_9PROT</name>
<dbReference type="SUPFAM" id="SSF111331">
    <property type="entry name" value="NAD kinase/diacylglycerol kinase-like"/>
    <property type="match status" value="1"/>
</dbReference>
<dbReference type="GO" id="GO:0016301">
    <property type="term" value="F:kinase activity"/>
    <property type="evidence" value="ECO:0007669"/>
    <property type="project" value="UniProtKB-KW"/>
</dbReference>
<dbReference type="Gene3D" id="2.60.200.40">
    <property type="match status" value="1"/>
</dbReference>
<dbReference type="InterPro" id="IPR017438">
    <property type="entry name" value="ATP-NAD_kinase_N"/>
</dbReference>
<sequence>MNHSQEPPAPPASLKPARITVLLNAKAGARNKEIIQQRLQALCQARAIEPEIHLLRRGDAIFWAARQAQRAGSDLVVAGGGDGTINAAATALIGTGTTLGVLPLGTFNYFARNLGIPLDLEAAVDVLFTGRPQTVSVGEVNGRNFLNTSSIGLHSRILAEGERVKARFGRRRWVAAISTVVTLFKRHRYLRLRFGLGPDASTEKILLAFLTISQAQIGQFDPRAAGCLDTGRMCLYLMHPVGRWGMLRLTLSALFRRLHQVDGLELRCIDEAWLDTPRHSLRVTLDGEIVSLAPPLHYRLLPDALSVMTPAEPHDSENG</sequence>
<evidence type="ECO:0000313" key="3">
    <source>
        <dbReference type="Proteomes" id="UP001446205"/>
    </source>
</evidence>
<reference evidence="2 3" key="1">
    <citation type="submission" date="2024-04" db="EMBL/GenBank/DDBJ databases">
        <authorList>
            <person name="Abashina T."/>
            <person name="Shaikin A."/>
        </authorList>
    </citation>
    <scope>NUCLEOTIDE SEQUENCE [LARGE SCALE GENOMIC DNA]</scope>
    <source>
        <strain evidence="2 3">AAFK</strain>
    </source>
</reference>
<keyword evidence="2" id="KW-0808">Transferase</keyword>
<comment type="caution">
    <text evidence="2">The sequence shown here is derived from an EMBL/GenBank/DDBJ whole genome shotgun (WGS) entry which is preliminary data.</text>
</comment>
<dbReference type="Gene3D" id="3.40.50.10330">
    <property type="entry name" value="Probable inorganic polyphosphate/atp-NAD kinase, domain 1"/>
    <property type="match status" value="1"/>
</dbReference>